<evidence type="ECO:0000313" key="9">
    <source>
        <dbReference type="EMBL" id="CAB3224342.1"/>
    </source>
</evidence>
<feature type="transmembrane region" description="Helical" evidence="8">
    <location>
        <begin position="559"/>
        <end position="580"/>
    </location>
</feature>
<proteinExistence type="predicted"/>
<dbReference type="PANTHER" id="PTHR42643:SF24">
    <property type="entry name" value="IONOTROPIC RECEPTOR 60A"/>
    <property type="match status" value="1"/>
</dbReference>
<keyword evidence="5 8" id="KW-0472">Membrane</keyword>
<dbReference type="Proteomes" id="UP000494256">
    <property type="component" value="Unassembled WGS sequence"/>
</dbReference>
<evidence type="ECO:0000256" key="7">
    <source>
        <dbReference type="ARBA" id="ARBA00023180"/>
    </source>
</evidence>
<evidence type="ECO:0000256" key="5">
    <source>
        <dbReference type="ARBA" id="ARBA00023136"/>
    </source>
</evidence>
<keyword evidence="4 8" id="KW-1133">Transmembrane helix</keyword>
<dbReference type="AlphaFoldDB" id="A0A8S0YYP6"/>
<sequence length="594" mass="68103">MDYYFIFGFYSIVSANLNTRSELVESAVEITSKYYEHQSVTSVIWTDNNSEEISIFLRKYEGSVVITPLFHNNTNVIFETVKTFGYSQTIFFTSEPDTFEKFISLVNKYVKYHIKLVLILEKPISELMDLLVFTRIAWKNGLVNIVILCKNYNDEMIISTYCPYSNGMCDNDLPIEINTGQNMFPNKFLNFNKCPIRLRALPFLPYADPDDIDTENGIITRIGGYDGITLSHIAQYLNATLDVQLAIKNEGQWNNTYGTFIEGRATGGFSDLVYNKADILIPAGMLTLSRYAAAQASHIYHTLDIRWIGPKRREMHDGIKLMLPFMTVITPVLYLTYAVFVSVAVLIRKRKNGNVDKKKSISYQAFALLLGQTINYETKILLLNSLFLIWVWFCFLIRIAYQGELVQFLQTELLEPPFTTIEEAVTRVNGFGGSATIIEHYRDTPLEQNFKILGLLDLLKCLEHIGRGARFLLATDTFFIGHNRYSYQILDTQVSSASACLFMRRGWPAAELVDSVINRLVESGIVEKIRYNNIVTLHQEVNKNEMVHPLDMTMLCACFYGLACMGVLCFAIFLCEIIYYKYECFTCKRKQLLI</sequence>
<protein>
    <submittedName>
        <fullName evidence="9">Uncharacterized protein</fullName>
    </submittedName>
</protein>
<dbReference type="PANTHER" id="PTHR42643">
    <property type="entry name" value="IONOTROPIC RECEPTOR 20A-RELATED"/>
    <property type="match status" value="1"/>
</dbReference>
<evidence type="ECO:0000313" key="10">
    <source>
        <dbReference type="Proteomes" id="UP000494256"/>
    </source>
</evidence>
<evidence type="ECO:0000256" key="2">
    <source>
        <dbReference type="ARBA" id="ARBA00022475"/>
    </source>
</evidence>
<dbReference type="EMBL" id="CADEBD010000171">
    <property type="protein sequence ID" value="CAB3224342.1"/>
    <property type="molecule type" value="Genomic_DNA"/>
</dbReference>
<keyword evidence="6" id="KW-0675">Receptor</keyword>
<keyword evidence="3 8" id="KW-0812">Transmembrane</keyword>
<evidence type="ECO:0000256" key="4">
    <source>
        <dbReference type="ARBA" id="ARBA00022989"/>
    </source>
</evidence>
<gene>
    <name evidence="9" type="ORF">APLA_LOCUS1896</name>
</gene>
<name>A0A8S0YYP6_ARCPL</name>
<dbReference type="GO" id="GO:0005886">
    <property type="term" value="C:plasma membrane"/>
    <property type="evidence" value="ECO:0007669"/>
    <property type="project" value="UniProtKB-SubCell"/>
</dbReference>
<evidence type="ECO:0000256" key="1">
    <source>
        <dbReference type="ARBA" id="ARBA00004651"/>
    </source>
</evidence>
<evidence type="ECO:0000256" key="6">
    <source>
        <dbReference type="ARBA" id="ARBA00023170"/>
    </source>
</evidence>
<feature type="transmembrane region" description="Helical" evidence="8">
    <location>
        <begin position="380"/>
        <end position="401"/>
    </location>
</feature>
<feature type="transmembrane region" description="Helical" evidence="8">
    <location>
        <begin position="321"/>
        <end position="347"/>
    </location>
</feature>
<evidence type="ECO:0000256" key="8">
    <source>
        <dbReference type="SAM" id="Phobius"/>
    </source>
</evidence>
<comment type="subcellular location">
    <subcellularLocation>
        <location evidence="1">Cell membrane</location>
        <topology evidence="1">Multi-pass membrane protein</topology>
    </subcellularLocation>
</comment>
<reference evidence="9 10" key="1">
    <citation type="submission" date="2020-04" db="EMBL/GenBank/DDBJ databases">
        <authorList>
            <person name="Wallbank WR R."/>
            <person name="Pardo Diaz C."/>
            <person name="Kozak K."/>
            <person name="Martin S."/>
            <person name="Jiggins C."/>
            <person name="Moest M."/>
            <person name="Warren A I."/>
            <person name="Byers J.R.P. K."/>
            <person name="Montejo-Kovacevich G."/>
            <person name="Yen C E."/>
        </authorList>
    </citation>
    <scope>NUCLEOTIDE SEQUENCE [LARGE SCALE GENOMIC DNA]</scope>
</reference>
<keyword evidence="2" id="KW-1003">Cell membrane</keyword>
<comment type="caution">
    <text evidence="9">The sequence shown here is derived from an EMBL/GenBank/DDBJ whole genome shotgun (WGS) entry which is preliminary data.</text>
</comment>
<organism evidence="9 10">
    <name type="scientific">Arctia plantaginis</name>
    <name type="common">Wood tiger moth</name>
    <name type="synonym">Phalaena plantaginis</name>
    <dbReference type="NCBI Taxonomy" id="874455"/>
    <lineage>
        <taxon>Eukaryota</taxon>
        <taxon>Metazoa</taxon>
        <taxon>Ecdysozoa</taxon>
        <taxon>Arthropoda</taxon>
        <taxon>Hexapoda</taxon>
        <taxon>Insecta</taxon>
        <taxon>Pterygota</taxon>
        <taxon>Neoptera</taxon>
        <taxon>Endopterygota</taxon>
        <taxon>Lepidoptera</taxon>
        <taxon>Glossata</taxon>
        <taxon>Ditrysia</taxon>
        <taxon>Noctuoidea</taxon>
        <taxon>Erebidae</taxon>
        <taxon>Arctiinae</taxon>
        <taxon>Arctia</taxon>
    </lineage>
</organism>
<keyword evidence="7" id="KW-0325">Glycoprotein</keyword>
<evidence type="ECO:0000256" key="3">
    <source>
        <dbReference type="ARBA" id="ARBA00022692"/>
    </source>
</evidence>
<dbReference type="InterPro" id="IPR052192">
    <property type="entry name" value="Insect_Ionotropic_Sensory_Rcpt"/>
</dbReference>
<dbReference type="OrthoDB" id="4089664at2759"/>
<dbReference type="SUPFAM" id="SSF53850">
    <property type="entry name" value="Periplasmic binding protein-like II"/>
    <property type="match status" value="1"/>
</dbReference>
<accession>A0A8S0YYP6</accession>